<sequence>MILKRNIKKIVFPAAVAAALLGSCNQSGDKQAHQEEGNIDSLKIVSINGATSEVLAQFGLLNNIIGTDVTSTYPEELNKLPKVGHNKNISAEGILALNPNIIIGTENDLKPETLQQLKQAGLRVLLLPHAHSTDGSIQLIKSLADSLKISSKGDSLTKVLKKDLKHVAEHQKEATDKPNVLFIYARGAGTMMVGGKGTEVDEMIALAGGTNVAQDIQEYKPLTAEALVAYNPDVILLFDSGLSSLGGVDGILNIQGVKETKAGKNKKIVEMDGALLTGFGPRVAQAIDELHHKIH</sequence>
<evidence type="ECO:0000259" key="2">
    <source>
        <dbReference type="PROSITE" id="PS50983"/>
    </source>
</evidence>
<dbReference type="InterPro" id="IPR054828">
    <property type="entry name" value="Vit_B12_bind_prot"/>
</dbReference>
<keyword evidence="4" id="KW-1185">Reference proteome</keyword>
<dbReference type="EMBL" id="QDKG01000004">
    <property type="protein sequence ID" value="PVH24848.1"/>
    <property type="molecule type" value="Genomic_DNA"/>
</dbReference>
<keyword evidence="1" id="KW-0732">Signal</keyword>
<gene>
    <name evidence="3" type="ORF">DC487_12065</name>
</gene>
<evidence type="ECO:0000256" key="1">
    <source>
        <dbReference type="ARBA" id="ARBA00022729"/>
    </source>
</evidence>
<dbReference type="SUPFAM" id="SSF53807">
    <property type="entry name" value="Helical backbone' metal receptor"/>
    <property type="match status" value="1"/>
</dbReference>
<proteinExistence type="predicted"/>
<dbReference type="AlphaFoldDB" id="A0A2T8HHD1"/>
<dbReference type="PROSITE" id="PS51257">
    <property type="entry name" value="PROKAR_LIPOPROTEIN"/>
    <property type="match status" value="1"/>
</dbReference>
<dbReference type="NCBIfam" id="NF038402">
    <property type="entry name" value="TroA_like"/>
    <property type="match status" value="1"/>
</dbReference>
<dbReference type="RefSeq" id="WP_116776228.1">
    <property type="nucleotide sequence ID" value="NZ_QDKG01000004.1"/>
</dbReference>
<name>A0A2T8HHD1_9SPHI</name>
<evidence type="ECO:0000313" key="3">
    <source>
        <dbReference type="EMBL" id="PVH24848.1"/>
    </source>
</evidence>
<evidence type="ECO:0000313" key="4">
    <source>
        <dbReference type="Proteomes" id="UP000245627"/>
    </source>
</evidence>
<dbReference type="PANTHER" id="PTHR30535:SF4">
    <property type="entry name" value="HEMIN-BINDING PERIPLASMIC PROTEIN HMUT"/>
    <property type="match status" value="1"/>
</dbReference>
<dbReference type="Pfam" id="PF01497">
    <property type="entry name" value="Peripla_BP_2"/>
    <property type="match status" value="1"/>
</dbReference>
<dbReference type="Proteomes" id="UP000245627">
    <property type="component" value="Unassembled WGS sequence"/>
</dbReference>
<dbReference type="Gene3D" id="3.40.50.1980">
    <property type="entry name" value="Nitrogenase molybdenum iron protein domain"/>
    <property type="match status" value="2"/>
</dbReference>
<organism evidence="3 4">
    <name type="scientific">Sphingobacterium corticibacter</name>
    <dbReference type="NCBI Taxonomy" id="2171749"/>
    <lineage>
        <taxon>Bacteria</taxon>
        <taxon>Pseudomonadati</taxon>
        <taxon>Bacteroidota</taxon>
        <taxon>Sphingobacteriia</taxon>
        <taxon>Sphingobacteriales</taxon>
        <taxon>Sphingobacteriaceae</taxon>
        <taxon>Sphingobacterium</taxon>
    </lineage>
</organism>
<dbReference type="PROSITE" id="PS50983">
    <property type="entry name" value="FE_B12_PBP"/>
    <property type="match status" value="1"/>
</dbReference>
<reference evidence="3 4" key="1">
    <citation type="submission" date="2018-04" db="EMBL/GenBank/DDBJ databases">
        <title>Sphingobacterium cortibacter sp. nov.</title>
        <authorList>
            <person name="Li Y."/>
        </authorList>
    </citation>
    <scope>NUCLEOTIDE SEQUENCE [LARGE SCALE GENOMIC DNA]</scope>
    <source>
        <strain evidence="3 4">2c-3</strain>
    </source>
</reference>
<protein>
    <submittedName>
        <fullName evidence="3">Hemin ABC transporter substrate-binding protein</fullName>
    </submittedName>
</protein>
<dbReference type="OrthoDB" id="9797736at2"/>
<dbReference type="InterPro" id="IPR002491">
    <property type="entry name" value="ABC_transptr_periplasmic_BD"/>
</dbReference>
<feature type="domain" description="Fe/B12 periplasmic-binding" evidence="2">
    <location>
        <begin position="43"/>
        <end position="295"/>
    </location>
</feature>
<dbReference type="InterPro" id="IPR050902">
    <property type="entry name" value="ABC_Transporter_SBP"/>
</dbReference>
<comment type="caution">
    <text evidence="3">The sequence shown here is derived from an EMBL/GenBank/DDBJ whole genome shotgun (WGS) entry which is preliminary data.</text>
</comment>
<accession>A0A2T8HHD1</accession>
<dbReference type="PANTHER" id="PTHR30535">
    <property type="entry name" value="VITAMIN B12-BINDING PROTEIN"/>
    <property type="match status" value="1"/>
</dbReference>